<reference evidence="8" key="1">
    <citation type="journal article" date="2021" name="Antonie Van Leeuwenhoek">
        <title>Draft genome and description of Waterburya agarophytonicola gen. nov. sp. nov. (Pleurocapsales, Cyanobacteria): a seaweed symbiont.</title>
        <authorList>
            <person name="Bonthond G."/>
            <person name="Shalygin S."/>
            <person name="Bayer T."/>
            <person name="Weinberger F."/>
        </authorList>
    </citation>
    <scope>NUCLEOTIDE SEQUENCE</scope>
    <source>
        <strain evidence="8">KI4</strain>
    </source>
</reference>
<dbReference type="Proteomes" id="UP000729733">
    <property type="component" value="Unassembled WGS sequence"/>
</dbReference>
<dbReference type="GO" id="GO:0012505">
    <property type="term" value="C:endomembrane system"/>
    <property type="evidence" value="ECO:0007669"/>
    <property type="project" value="UniProtKB-SubCell"/>
</dbReference>
<gene>
    <name evidence="8" type="ORF">I4641_08045</name>
</gene>
<feature type="transmembrane region" description="Helical" evidence="6">
    <location>
        <begin position="21"/>
        <end position="37"/>
    </location>
</feature>
<evidence type="ECO:0000256" key="1">
    <source>
        <dbReference type="ARBA" id="ARBA00004127"/>
    </source>
</evidence>
<sequence>MNFSLSSLYDWYRSAIRHPKYRWWVMLGTVIYLISPIDIAPDFIPILGQLDDVMLAGLLFTELSQMMISKIQARQESNPNTTTNAENPSSETVDVDAETVATS</sequence>
<keyword evidence="3 6" id="KW-1133">Transmembrane helix</keyword>
<dbReference type="EMBL" id="JADWDC010000014">
    <property type="protein sequence ID" value="MCC0176929.1"/>
    <property type="molecule type" value="Genomic_DNA"/>
</dbReference>
<proteinExistence type="predicted"/>
<evidence type="ECO:0000256" key="2">
    <source>
        <dbReference type="ARBA" id="ARBA00022692"/>
    </source>
</evidence>
<accession>A0A964BP10</accession>
<protein>
    <submittedName>
        <fullName evidence="8">DUF1232 domain-containing protein</fullName>
    </submittedName>
</protein>
<evidence type="ECO:0000256" key="5">
    <source>
        <dbReference type="SAM" id="MobiDB-lite"/>
    </source>
</evidence>
<evidence type="ECO:0000259" key="7">
    <source>
        <dbReference type="Pfam" id="PF06803"/>
    </source>
</evidence>
<name>A0A964BP10_9CYAN</name>
<keyword evidence="4 6" id="KW-0472">Membrane</keyword>
<keyword evidence="9" id="KW-1185">Reference proteome</keyword>
<evidence type="ECO:0000256" key="3">
    <source>
        <dbReference type="ARBA" id="ARBA00022989"/>
    </source>
</evidence>
<organism evidence="8 9">
    <name type="scientific">Waterburya agarophytonicola KI4</name>
    <dbReference type="NCBI Taxonomy" id="2874699"/>
    <lineage>
        <taxon>Bacteria</taxon>
        <taxon>Bacillati</taxon>
        <taxon>Cyanobacteriota</taxon>
        <taxon>Cyanophyceae</taxon>
        <taxon>Pleurocapsales</taxon>
        <taxon>Hyellaceae</taxon>
        <taxon>Waterburya</taxon>
        <taxon>Waterburya agarophytonicola</taxon>
    </lineage>
</organism>
<evidence type="ECO:0000313" key="9">
    <source>
        <dbReference type="Proteomes" id="UP000729733"/>
    </source>
</evidence>
<feature type="compositionally biased region" description="Polar residues" evidence="5">
    <location>
        <begin position="74"/>
        <end position="92"/>
    </location>
</feature>
<dbReference type="RefSeq" id="WP_229639966.1">
    <property type="nucleotide sequence ID" value="NZ_JADWDC010000014.1"/>
</dbReference>
<dbReference type="AlphaFoldDB" id="A0A964BP10"/>
<evidence type="ECO:0000313" key="8">
    <source>
        <dbReference type="EMBL" id="MCC0176929.1"/>
    </source>
</evidence>
<evidence type="ECO:0000256" key="4">
    <source>
        <dbReference type="ARBA" id="ARBA00023136"/>
    </source>
</evidence>
<keyword evidence="2 6" id="KW-0812">Transmembrane</keyword>
<comment type="caution">
    <text evidence="8">The sequence shown here is derived from an EMBL/GenBank/DDBJ whole genome shotgun (WGS) entry which is preliminary data.</text>
</comment>
<dbReference type="InterPro" id="IPR010652">
    <property type="entry name" value="DUF1232"/>
</dbReference>
<evidence type="ECO:0000256" key="6">
    <source>
        <dbReference type="SAM" id="Phobius"/>
    </source>
</evidence>
<dbReference type="Pfam" id="PF06803">
    <property type="entry name" value="DUF1232"/>
    <property type="match status" value="1"/>
</dbReference>
<feature type="region of interest" description="Disordered" evidence="5">
    <location>
        <begin position="74"/>
        <end position="103"/>
    </location>
</feature>
<feature type="domain" description="DUF1232" evidence="7">
    <location>
        <begin position="23"/>
        <end position="56"/>
    </location>
</feature>
<comment type="subcellular location">
    <subcellularLocation>
        <location evidence="1">Endomembrane system</location>
        <topology evidence="1">Multi-pass membrane protein</topology>
    </subcellularLocation>
</comment>